<dbReference type="SUPFAM" id="SSF47831">
    <property type="entry name" value="Enzyme I of the PEP:sugar phosphotransferase system HPr-binding (sub)domain"/>
    <property type="match status" value="1"/>
</dbReference>
<dbReference type="NCBIfam" id="TIGR01417">
    <property type="entry name" value="PTS_I_fam"/>
    <property type="match status" value="1"/>
</dbReference>
<dbReference type="PANTHER" id="PTHR46244:SF3">
    <property type="entry name" value="PHOSPHOENOLPYRUVATE-PROTEIN PHOSPHOTRANSFERASE"/>
    <property type="match status" value="1"/>
</dbReference>
<evidence type="ECO:0000313" key="19">
    <source>
        <dbReference type="EMBL" id="MBB5021631.1"/>
    </source>
</evidence>
<evidence type="ECO:0000256" key="13">
    <source>
        <dbReference type="ARBA" id="ARBA00022723"/>
    </source>
</evidence>
<comment type="cofactor">
    <cofactor evidence="2">
        <name>Mg(2+)</name>
        <dbReference type="ChEBI" id="CHEBI:18420"/>
    </cofactor>
</comment>
<evidence type="ECO:0000256" key="10">
    <source>
        <dbReference type="ARBA" id="ARBA00022597"/>
    </source>
</evidence>
<evidence type="ECO:0000256" key="2">
    <source>
        <dbReference type="ARBA" id="ARBA00001946"/>
    </source>
</evidence>
<reference evidence="19 20" key="1">
    <citation type="submission" date="2020-08" db="EMBL/GenBank/DDBJ databases">
        <title>Genomic Encyclopedia of Type Strains, Phase IV (KMG-IV): sequencing the most valuable type-strain genomes for metagenomic binning, comparative biology and taxonomic classification.</title>
        <authorList>
            <person name="Goeker M."/>
        </authorList>
    </citation>
    <scope>NUCLEOTIDE SEQUENCE [LARGE SCALE GENOMIC DNA]</scope>
    <source>
        <strain evidence="19 20">DSM 22071</strain>
    </source>
</reference>
<dbReference type="Pfam" id="PF01590">
    <property type="entry name" value="GAF"/>
    <property type="match status" value="1"/>
</dbReference>
<dbReference type="InterPro" id="IPR050499">
    <property type="entry name" value="PEP-utilizing_PTS_enzyme"/>
</dbReference>
<keyword evidence="13" id="KW-0479">Metal-binding</keyword>
<dbReference type="SUPFAM" id="SSF51621">
    <property type="entry name" value="Phosphoenolpyruvate/pyruvate domain"/>
    <property type="match status" value="1"/>
</dbReference>
<dbReference type="GO" id="GO:0008965">
    <property type="term" value="F:phosphoenolpyruvate-protein phosphotransferase activity"/>
    <property type="evidence" value="ECO:0007669"/>
    <property type="project" value="UniProtKB-EC"/>
</dbReference>
<dbReference type="Proteomes" id="UP000528322">
    <property type="component" value="Unassembled WGS sequence"/>
</dbReference>
<keyword evidence="8" id="KW-0813">Transport</keyword>
<dbReference type="PANTHER" id="PTHR46244">
    <property type="entry name" value="PHOSPHOENOLPYRUVATE-PROTEIN PHOSPHOTRANSFERASE"/>
    <property type="match status" value="1"/>
</dbReference>
<evidence type="ECO:0000256" key="14">
    <source>
        <dbReference type="ARBA" id="ARBA00022777"/>
    </source>
</evidence>
<dbReference type="Gene3D" id="3.50.30.10">
    <property type="entry name" value="Phosphohistidine domain"/>
    <property type="match status" value="1"/>
</dbReference>
<dbReference type="SUPFAM" id="SSF52009">
    <property type="entry name" value="Phosphohistidine domain"/>
    <property type="match status" value="1"/>
</dbReference>
<keyword evidence="14" id="KW-0418">Kinase</keyword>
<accession>A0A7W8DGL9</accession>
<evidence type="ECO:0000256" key="9">
    <source>
        <dbReference type="ARBA" id="ARBA00022490"/>
    </source>
</evidence>
<dbReference type="Gene3D" id="3.20.20.60">
    <property type="entry name" value="Phosphoenolpyruvate-binding domains"/>
    <property type="match status" value="1"/>
</dbReference>
<dbReference type="InterPro" id="IPR008731">
    <property type="entry name" value="PTS_EIN"/>
</dbReference>
<dbReference type="RefSeq" id="WP_183730657.1">
    <property type="nucleotide sequence ID" value="NZ_JACHID010000004.1"/>
</dbReference>
<evidence type="ECO:0000256" key="17">
    <source>
        <dbReference type="SAM" id="MobiDB-lite"/>
    </source>
</evidence>
<evidence type="ECO:0000256" key="5">
    <source>
        <dbReference type="ARBA" id="ARBA00007837"/>
    </source>
</evidence>
<dbReference type="GO" id="GO:0009401">
    <property type="term" value="P:phosphoenolpyruvate-dependent sugar phosphotransferase system"/>
    <property type="evidence" value="ECO:0007669"/>
    <property type="project" value="UniProtKB-KW"/>
</dbReference>
<dbReference type="InterPro" id="IPR006318">
    <property type="entry name" value="PTS_EI-like"/>
</dbReference>
<evidence type="ECO:0000256" key="1">
    <source>
        <dbReference type="ARBA" id="ARBA00000683"/>
    </source>
</evidence>
<evidence type="ECO:0000256" key="7">
    <source>
        <dbReference type="ARBA" id="ARBA00016544"/>
    </source>
</evidence>
<dbReference type="GO" id="GO:0016301">
    <property type="term" value="F:kinase activity"/>
    <property type="evidence" value="ECO:0007669"/>
    <property type="project" value="UniProtKB-KW"/>
</dbReference>
<dbReference type="InterPro" id="IPR029016">
    <property type="entry name" value="GAF-like_dom_sf"/>
</dbReference>
<dbReference type="InterPro" id="IPR036637">
    <property type="entry name" value="Phosphohistidine_dom_sf"/>
</dbReference>
<protein>
    <recommendedName>
        <fullName evidence="7">Phosphoenolpyruvate-protein phosphotransferase</fullName>
        <ecNumber evidence="6">2.7.3.9</ecNumber>
    </recommendedName>
    <alternativeName>
        <fullName evidence="16">Phosphotransferase system, enzyme I</fullName>
    </alternativeName>
</protein>
<keyword evidence="12" id="KW-0598">Phosphotransferase system</keyword>
<sequence length="717" mass="81225">MNKIEILLDISNIILDSTCHKNALTEITTYLKRELKSDVCSIYLLNRNDDQTLTLAATEGLHQDAIDSVSMLTSEGLTGLAYTSNEYTFIREANQHPQFKYFPGIGEEPFQTFIGIPLKSSLHTFGVLVFQFKRRKNNTRMQQKLLTAVAAQVSGLVLRHYMLESPLNMDRYASGNEVVLQGVPLSEGIAIGHPVRVIYRFIESAAVDIDPEAELKSMESAFSRTSRDLRVLARRMKRQGAAAESEIFHTHLLMLEDSSFKKEVVRHIQDFHKSAAFSVRHVADKLIQKFHSFSDPYLRERAADIDDICQRLMTHLGVIAKQADLTENSIIISDRLTPGETASLDLEKVSAFITERDGVTSHTAILAKNRNMPAVTGITNLFEVTEYTRQIIVDGYQGTVIINPTEETLRRCGQQQQHSQRRRQLDQRRPTPQGPINLPDGESVSFYANVSSLLDAQKSGQDSACGIGLVRTEIFYLQNDGAFDRNQQIETYRQIVKAFEHGIIIFRLFDIGSDKKSTKESKEENPALGYRGSRLLLGERQFMQEQIEALLQVIGENAHRNDIKIMVPFVSDPEEFFAIHNIILERATEMNVTTPQIGVMLEIPSAVFAMDELATKADFFSVGTNDLFQYFFALDRGDPQVSNYYHPHNPAFLRLLQMVLDKSRQLDRPVEICGEVATDRAILRQLIAMGYRTFSVNPYVINGLKRFLQREFGAKEE</sequence>
<evidence type="ECO:0000259" key="18">
    <source>
        <dbReference type="SMART" id="SM00065"/>
    </source>
</evidence>
<comment type="subcellular location">
    <subcellularLocation>
        <location evidence="4">Cytoplasm</location>
    </subcellularLocation>
</comment>
<dbReference type="GO" id="GO:0005737">
    <property type="term" value="C:cytoplasm"/>
    <property type="evidence" value="ECO:0007669"/>
    <property type="project" value="UniProtKB-SubCell"/>
</dbReference>
<name>A0A7W8DGL9_9BACT</name>
<feature type="region of interest" description="Disordered" evidence="17">
    <location>
        <begin position="410"/>
        <end position="443"/>
    </location>
</feature>
<dbReference type="EC" id="2.7.3.9" evidence="6"/>
<evidence type="ECO:0000256" key="11">
    <source>
        <dbReference type="ARBA" id="ARBA00022679"/>
    </source>
</evidence>
<keyword evidence="15" id="KW-0460">Magnesium</keyword>
<dbReference type="EMBL" id="JACHID010000004">
    <property type="protein sequence ID" value="MBB5021631.1"/>
    <property type="molecule type" value="Genomic_DNA"/>
</dbReference>
<dbReference type="SUPFAM" id="SSF55781">
    <property type="entry name" value="GAF domain-like"/>
    <property type="match status" value="1"/>
</dbReference>
<evidence type="ECO:0000256" key="16">
    <source>
        <dbReference type="ARBA" id="ARBA00033235"/>
    </source>
</evidence>
<comment type="function">
    <text evidence="3">General (non sugar-specific) component of the phosphoenolpyruvate-dependent sugar phosphotransferase system (sugar PTS). This major carbohydrate active-transport system catalyzes the phosphorylation of incoming sugar substrates concomitantly with their translocation across the cell membrane. Enzyme I transfers the phosphoryl group from phosphoenolpyruvate (PEP) to the phosphoryl carrier protein (HPr).</text>
</comment>
<evidence type="ECO:0000256" key="3">
    <source>
        <dbReference type="ARBA" id="ARBA00002728"/>
    </source>
</evidence>
<evidence type="ECO:0000256" key="4">
    <source>
        <dbReference type="ARBA" id="ARBA00004496"/>
    </source>
</evidence>
<dbReference type="InterPro" id="IPR036618">
    <property type="entry name" value="PtsI_HPr-bd_sf"/>
</dbReference>
<dbReference type="InterPro" id="IPR003018">
    <property type="entry name" value="GAF"/>
</dbReference>
<comment type="caution">
    <text evidence="19">The sequence shown here is derived from an EMBL/GenBank/DDBJ whole genome shotgun (WGS) entry which is preliminary data.</text>
</comment>
<evidence type="ECO:0000256" key="15">
    <source>
        <dbReference type="ARBA" id="ARBA00022842"/>
    </source>
</evidence>
<evidence type="ECO:0000256" key="12">
    <source>
        <dbReference type="ARBA" id="ARBA00022683"/>
    </source>
</evidence>
<dbReference type="Pfam" id="PF00391">
    <property type="entry name" value="PEP-utilizers"/>
    <property type="match status" value="1"/>
</dbReference>
<comment type="catalytic activity">
    <reaction evidence="1">
        <text>L-histidyl-[protein] + phosphoenolpyruvate = N(pros)-phospho-L-histidyl-[protein] + pyruvate</text>
        <dbReference type="Rhea" id="RHEA:23880"/>
        <dbReference type="Rhea" id="RHEA-COMP:9745"/>
        <dbReference type="Rhea" id="RHEA-COMP:9746"/>
        <dbReference type="ChEBI" id="CHEBI:15361"/>
        <dbReference type="ChEBI" id="CHEBI:29979"/>
        <dbReference type="ChEBI" id="CHEBI:58702"/>
        <dbReference type="ChEBI" id="CHEBI:64837"/>
        <dbReference type="EC" id="2.7.3.9"/>
    </reaction>
</comment>
<keyword evidence="11 19" id="KW-0808">Transferase</keyword>
<gene>
    <name evidence="19" type="ORF">HNR37_000943</name>
</gene>
<dbReference type="Pfam" id="PF02896">
    <property type="entry name" value="PEP-utilizers_C"/>
    <property type="match status" value="1"/>
</dbReference>
<dbReference type="InterPro" id="IPR008279">
    <property type="entry name" value="PEP-util_enz_mobile_dom"/>
</dbReference>
<keyword evidence="20" id="KW-1185">Reference proteome</keyword>
<dbReference type="InterPro" id="IPR040442">
    <property type="entry name" value="Pyrv_kinase-like_dom_sf"/>
</dbReference>
<organism evidence="19 20">
    <name type="scientific">Desulfurispira natronophila</name>
    <dbReference type="NCBI Taxonomy" id="682562"/>
    <lineage>
        <taxon>Bacteria</taxon>
        <taxon>Pseudomonadati</taxon>
        <taxon>Chrysiogenota</taxon>
        <taxon>Chrysiogenia</taxon>
        <taxon>Chrysiogenales</taxon>
        <taxon>Chrysiogenaceae</taxon>
        <taxon>Desulfurispira</taxon>
    </lineage>
</organism>
<dbReference type="SMART" id="SM00065">
    <property type="entry name" value="GAF"/>
    <property type="match status" value="1"/>
</dbReference>
<dbReference type="AlphaFoldDB" id="A0A7W8DGL9"/>
<feature type="domain" description="GAF" evidence="18">
    <location>
        <begin position="19"/>
        <end position="167"/>
    </location>
</feature>
<evidence type="ECO:0000256" key="6">
    <source>
        <dbReference type="ARBA" id="ARBA00012232"/>
    </source>
</evidence>
<dbReference type="InterPro" id="IPR015813">
    <property type="entry name" value="Pyrv/PenolPyrv_kinase-like_dom"/>
</dbReference>
<dbReference type="GO" id="GO:0046872">
    <property type="term" value="F:metal ion binding"/>
    <property type="evidence" value="ECO:0007669"/>
    <property type="project" value="UniProtKB-KW"/>
</dbReference>
<evidence type="ECO:0000256" key="8">
    <source>
        <dbReference type="ARBA" id="ARBA00022448"/>
    </source>
</evidence>
<keyword evidence="10" id="KW-0762">Sugar transport</keyword>
<dbReference type="Gene3D" id="1.10.274.10">
    <property type="entry name" value="PtsI, HPr-binding domain"/>
    <property type="match status" value="1"/>
</dbReference>
<dbReference type="PRINTS" id="PR01736">
    <property type="entry name" value="PHPHTRNFRASE"/>
</dbReference>
<keyword evidence="9" id="KW-0963">Cytoplasm</keyword>
<dbReference type="Pfam" id="PF05524">
    <property type="entry name" value="PEP-utilisers_N"/>
    <property type="match status" value="1"/>
</dbReference>
<dbReference type="Gene3D" id="3.30.450.40">
    <property type="match status" value="1"/>
</dbReference>
<comment type="similarity">
    <text evidence="5">Belongs to the PEP-utilizing enzyme family.</text>
</comment>
<proteinExistence type="inferred from homology"/>
<evidence type="ECO:0000313" key="20">
    <source>
        <dbReference type="Proteomes" id="UP000528322"/>
    </source>
</evidence>
<dbReference type="InterPro" id="IPR000121">
    <property type="entry name" value="PEP_util_C"/>
</dbReference>